<protein>
    <submittedName>
        <fullName evidence="1">Uncharacterized protein</fullName>
    </submittedName>
</protein>
<dbReference type="AlphaFoldDB" id="A0A3N4JF14"/>
<reference evidence="1 2" key="1">
    <citation type="journal article" date="2018" name="Nat. Ecol. Evol.">
        <title>Pezizomycetes genomes reveal the molecular basis of ectomycorrhizal truffle lifestyle.</title>
        <authorList>
            <person name="Murat C."/>
            <person name="Payen T."/>
            <person name="Noel B."/>
            <person name="Kuo A."/>
            <person name="Morin E."/>
            <person name="Chen J."/>
            <person name="Kohler A."/>
            <person name="Krizsan K."/>
            <person name="Balestrini R."/>
            <person name="Da Silva C."/>
            <person name="Montanini B."/>
            <person name="Hainaut M."/>
            <person name="Levati E."/>
            <person name="Barry K.W."/>
            <person name="Belfiori B."/>
            <person name="Cichocki N."/>
            <person name="Clum A."/>
            <person name="Dockter R.B."/>
            <person name="Fauchery L."/>
            <person name="Guy J."/>
            <person name="Iotti M."/>
            <person name="Le Tacon F."/>
            <person name="Lindquist E.A."/>
            <person name="Lipzen A."/>
            <person name="Malagnac F."/>
            <person name="Mello A."/>
            <person name="Molinier V."/>
            <person name="Miyauchi S."/>
            <person name="Poulain J."/>
            <person name="Riccioni C."/>
            <person name="Rubini A."/>
            <person name="Sitrit Y."/>
            <person name="Splivallo R."/>
            <person name="Traeger S."/>
            <person name="Wang M."/>
            <person name="Zifcakova L."/>
            <person name="Wipf D."/>
            <person name="Zambonelli A."/>
            <person name="Paolocci F."/>
            <person name="Nowrousian M."/>
            <person name="Ottonello S."/>
            <person name="Baldrian P."/>
            <person name="Spatafora J.W."/>
            <person name="Henrissat B."/>
            <person name="Nagy L.G."/>
            <person name="Aury J.M."/>
            <person name="Wincker P."/>
            <person name="Grigoriev I.V."/>
            <person name="Bonfante P."/>
            <person name="Martin F.M."/>
        </authorList>
    </citation>
    <scope>NUCLEOTIDE SEQUENCE [LARGE SCALE GENOMIC DNA]</scope>
    <source>
        <strain evidence="1 2">120613-1</strain>
    </source>
</reference>
<name>A0A3N4JF14_9PEZI</name>
<organism evidence="1 2">
    <name type="scientific">Choiromyces venosus 120613-1</name>
    <dbReference type="NCBI Taxonomy" id="1336337"/>
    <lineage>
        <taxon>Eukaryota</taxon>
        <taxon>Fungi</taxon>
        <taxon>Dikarya</taxon>
        <taxon>Ascomycota</taxon>
        <taxon>Pezizomycotina</taxon>
        <taxon>Pezizomycetes</taxon>
        <taxon>Pezizales</taxon>
        <taxon>Tuberaceae</taxon>
        <taxon>Choiromyces</taxon>
    </lineage>
</organism>
<dbReference type="EMBL" id="ML120411">
    <property type="protein sequence ID" value="RPA96833.1"/>
    <property type="molecule type" value="Genomic_DNA"/>
</dbReference>
<gene>
    <name evidence="1" type="ORF">L873DRAFT_1810938</name>
</gene>
<evidence type="ECO:0000313" key="1">
    <source>
        <dbReference type="EMBL" id="RPA96833.1"/>
    </source>
</evidence>
<keyword evidence="2" id="KW-1185">Reference proteome</keyword>
<sequence>MNHVKPYDSYQLNPLLDSFPISRSTLLSHPLGQTYSAELFQHTLSQQLSTSTTTILDPLGNSLYGNTYRSSTSIIQYYKPKSSRIFFTQHSNIHQPWAKVGTTSYHYTSSQTTATTTAHSQPENHILVQIPDQKRWECARRISKTKTDSVSV</sequence>
<evidence type="ECO:0000313" key="2">
    <source>
        <dbReference type="Proteomes" id="UP000276215"/>
    </source>
</evidence>
<dbReference type="Proteomes" id="UP000276215">
    <property type="component" value="Unassembled WGS sequence"/>
</dbReference>
<accession>A0A3N4JF14</accession>
<proteinExistence type="predicted"/>